<proteinExistence type="predicted"/>
<sequence length="77" mass="8325">MYFSITHPMHSHPYHPELACGEGISAVAAAAEAAGFHGFGFTDHPPRRSAGSTPVATTRWTRSWRWVSPPPAPPRCG</sequence>
<evidence type="ECO:0000313" key="1">
    <source>
        <dbReference type="EMBL" id="EUA44007.1"/>
    </source>
</evidence>
<protein>
    <submittedName>
        <fullName evidence="1">Luciferase-like domain protein</fullName>
    </submittedName>
</protein>
<accession>X8BIR6</accession>
<gene>
    <name evidence="1" type="ORF">I553_8341</name>
</gene>
<organism evidence="1">
    <name type="scientific">Mycobacterium xenopi 4042</name>
    <dbReference type="NCBI Taxonomy" id="1299334"/>
    <lineage>
        <taxon>Bacteria</taxon>
        <taxon>Bacillati</taxon>
        <taxon>Actinomycetota</taxon>
        <taxon>Actinomycetes</taxon>
        <taxon>Mycobacteriales</taxon>
        <taxon>Mycobacteriaceae</taxon>
        <taxon>Mycobacterium</taxon>
    </lineage>
</organism>
<dbReference type="PATRIC" id="fig|1299334.3.peg.3984"/>
<dbReference type="EMBL" id="JAOB01000040">
    <property type="protein sequence ID" value="EUA44007.1"/>
    <property type="molecule type" value="Genomic_DNA"/>
</dbReference>
<dbReference type="AlphaFoldDB" id="X8BIR6"/>
<comment type="caution">
    <text evidence="1">The sequence shown here is derived from an EMBL/GenBank/DDBJ whole genome shotgun (WGS) entry which is preliminary data.</text>
</comment>
<name>X8BIR6_MYCXE</name>
<reference evidence="1" key="1">
    <citation type="submission" date="2014-01" db="EMBL/GenBank/DDBJ databases">
        <authorList>
            <person name="Brown-Elliot B."/>
            <person name="Wallace R."/>
            <person name="Lenaerts A."/>
            <person name="Ordway D."/>
            <person name="DeGroote M.A."/>
            <person name="Parker T."/>
            <person name="Sizemore C."/>
            <person name="Tallon L.J."/>
            <person name="Sadzewicz L.K."/>
            <person name="Sengamalay N."/>
            <person name="Fraser C.M."/>
            <person name="Hine E."/>
            <person name="Shefchek K.A."/>
            <person name="Das S.P."/>
            <person name="Tettelin H."/>
        </authorList>
    </citation>
    <scope>NUCLEOTIDE SEQUENCE [LARGE SCALE GENOMIC DNA]</scope>
    <source>
        <strain evidence="1">4042</strain>
    </source>
</reference>